<dbReference type="PANTHER" id="PTHR30273">
    <property type="entry name" value="PERIPLASMIC SIGNAL SENSOR AND SIGMA FACTOR ACTIVATOR FECR-RELATED"/>
    <property type="match status" value="1"/>
</dbReference>
<protein>
    <submittedName>
        <fullName evidence="4">DUF4974 domain-containing protein</fullName>
    </submittedName>
</protein>
<keyword evidence="5" id="KW-1185">Reference proteome</keyword>
<organism evidence="4 5">
    <name type="scientific">Flagellimonas algicola</name>
    <dbReference type="NCBI Taxonomy" id="2583815"/>
    <lineage>
        <taxon>Bacteria</taxon>
        <taxon>Pseudomonadati</taxon>
        <taxon>Bacteroidota</taxon>
        <taxon>Flavobacteriia</taxon>
        <taxon>Flavobacteriales</taxon>
        <taxon>Flavobacteriaceae</taxon>
        <taxon>Flagellimonas</taxon>
    </lineage>
</organism>
<accession>A0ABY2WMV9</accession>
<evidence type="ECO:0000313" key="5">
    <source>
        <dbReference type="Proteomes" id="UP000751614"/>
    </source>
</evidence>
<keyword evidence="1" id="KW-1133">Transmembrane helix</keyword>
<feature type="transmembrane region" description="Helical" evidence="1">
    <location>
        <begin position="66"/>
        <end position="85"/>
    </location>
</feature>
<name>A0ABY2WMV9_9FLAO</name>
<feature type="domain" description="FecR protein" evidence="2">
    <location>
        <begin position="101"/>
        <end position="196"/>
    </location>
</feature>
<gene>
    <name evidence="4" type="ORF">FGG15_01965</name>
</gene>
<proteinExistence type="predicted"/>
<dbReference type="InterPro" id="IPR032508">
    <property type="entry name" value="FecR_C"/>
</dbReference>
<keyword evidence="1" id="KW-0812">Transmembrane</keyword>
<feature type="domain" description="Protein FecR C-terminal" evidence="3">
    <location>
        <begin position="240"/>
        <end position="307"/>
    </location>
</feature>
<evidence type="ECO:0000259" key="3">
    <source>
        <dbReference type="Pfam" id="PF16344"/>
    </source>
</evidence>
<evidence type="ECO:0000259" key="2">
    <source>
        <dbReference type="Pfam" id="PF04773"/>
    </source>
</evidence>
<dbReference type="Gene3D" id="2.60.120.1440">
    <property type="match status" value="1"/>
</dbReference>
<dbReference type="Pfam" id="PF04773">
    <property type="entry name" value="FecR"/>
    <property type="match status" value="1"/>
</dbReference>
<reference evidence="4 5" key="1">
    <citation type="submission" date="2019-05" db="EMBL/GenBank/DDBJ databases">
        <title>Flagellimonas sp. AsT0115, sp. nov., isolated from a marine red algae, Asparagopsis taxiformis.</title>
        <authorList>
            <person name="Kim J."/>
            <person name="Jeong S.E."/>
            <person name="Jeon C.O."/>
        </authorList>
    </citation>
    <scope>NUCLEOTIDE SEQUENCE [LARGE SCALE GENOMIC DNA]</scope>
    <source>
        <strain evidence="4 5">AsT0115</strain>
    </source>
</reference>
<dbReference type="InterPro" id="IPR006860">
    <property type="entry name" value="FecR"/>
</dbReference>
<sequence>MRNKHIYDLIEERLGFHKKKQVIEWLLKNKRAQKKYHIAKAEQVALSLREDTGAAKPVHPRKTRALLKYAAVLVVLFGLAFYFNYSVDSTAVETENAMVMIATSIGEKEEVVLSDGTKVIVNANSVLSYPANFTGNTREVMLKGEAFFEVTENKEKPFIVNTNEGMDIKVLGTVFNVKSYPEDKKVETTLVSGKVQVVERKDNKTVLLYPSQRATYNKSDDRLIIDKVQTEPLISWKDGKLIYDEAPLTDVIKDLEREYDVTFLVNSEELLEYKFKGVFDNLSIDQVLSLFELSSPIKCTLKQNYVILEKQK</sequence>
<dbReference type="InterPro" id="IPR012373">
    <property type="entry name" value="Ferrdict_sens_TM"/>
</dbReference>
<dbReference type="RefSeq" id="WP_138832664.1">
    <property type="nucleotide sequence ID" value="NZ_VCNI01000001.1"/>
</dbReference>
<dbReference type="EMBL" id="VCNI01000001">
    <property type="protein sequence ID" value="TMU56329.1"/>
    <property type="molecule type" value="Genomic_DNA"/>
</dbReference>
<keyword evidence="1" id="KW-0472">Membrane</keyword>
<evidence type="ECO:0000256" key="1">
    <source>
        <dbReference type="SAM" id="Phobius"/>
    </source>
</evidence>
<dbReference type="Gene3D" id="3.55.50.30">
    <property type="match status" value="1"/>
</dbReference>
<dbReference type="PANTHER" id="PTHR30273:SF2">
    <property type="entry name" value="PROTEIN FECR"/>
    <property type="match status" value="1"/>
</dbReference>
<evidence type="ECO:0000313" key="4">
    <source>
        <dbReference type="EMBL" id="TMU56329.1"/>
    </source>
</evidence>
<comment type="caution">
    <text evidence="4">The sequence shown here is derived from an EMBL/GenBank/DDBJ whole genome shotgun (WGS) entry which is preliminary data.</text>
</comment>
<dbReference type="Proteomes" id="UP000751614">
    <property type="component" value="Unassembled WGS sequence"/>
</dbReference>
<dbReference type="PIRSF" id="PIRSF018266">
    <property type="entry name" value="FecR"/>
    <property type="match status" value="1"/>
</dbReference>
<dbReference type="Pfam" id="PF16344">
    <property type="entry name" value="FecR_C"/>
    <property type="match status" value="1"/>
</dbReference>